<dbReference type="GO" id="GO:0006260">
    <property type="term" value="P:DNA replication"/>
    <property type="evidence" value="ECO:0007669"/>
    <property type="project" value="UniProtKB-KW"/>
</dbReference>
<dbReference type="Pfam" id="PF05840">
    <property type="entry name" value="Phage_GPA"/>
    <property type="match status" value="1"/>
</dbReference>
<sequence>MTQSTGGRSAPTPPQPYPGSGEPAFEWAYSWNAPRKGVGSPFVSAEEQKKRDRINADLAAAFEHMNSQPGLVKRQVNSHFFKLEQSQGIQRAHAYLTLNFVKRALPRLELVNKQYRISKMTADNARYMARFNHLADMSRSDVEALAEDIAAFIAQELGLVAEQCSSCSDLKAMWLLYRRAGIITRDFCQLPPLWEKLNKRFFSEEDAGPAVSRMLSPQWWLNRLRRTSAEWREHLNIALANVSKKANPYASKTAITEWREQKRRTREFLKGMELEDEAGNRISLIDKYDGSVANPAIRRSELMVRIRGFENICNDLGYVGEFYTITAPSKFHATNKDGHRNRKWNGASPAETQGYLRSVWSKIRAKLHREDLRIFGIRVAEPHHDGTPHWHMLMFMQPEDVGQVREIMRDYATQEDARELSSAKARKARFHAEEIDPDQGSATGYVAKYISKNIDGYQLDGELDDESGKPLKETAAAVSAWAARWRVRQFQFIGGAPVTVYRELRRMADHEAAIGLSVEFAAVHDAADVGNWAEYINAQGGPFVKRDDLVVRTYYETAEETNGYGEDVIRVRGVFSPPVGQDVPIITRVIQWKIVPKKAPVLGVDLQGAPAPSRSSVNNCTGDPGGSMAPPDIGVVDYASCNVDFGELSAKERRKVLARVRDENPKTRISRPQATNVPTGTTGAMEKIRDRVEEIAGIQISDSECQLLTKGMTMKIANNHYYGNSHGDVFTARAPVRAGALMQRFNRLRQKATGQSGERDQLLDKMEKEGNKQREKIAQELNAAGRQKPSIEEIDRLLLGGTVKIGAFYFNAGADGRLYGRRRK</sequence>
<protein>
    <submittedName>
        <fullName evidence="9">Replication endonuclease</fullName>
    </submittedName>
</protein>
<keyword evidence="6" id="KW-0378">Hydrolase</keyword>
<organism evidence="9 10">
    <name type="scientific">Serratia liquefaciens</name>
    <dbReference type="NCBI Taxonomy" id="614"/>
    <lineage>
        <taxon>Bacteria</taxon>
        <taxon>Pseudomonadati</taxon>
        <taxon>Pseudomonadota</taxon>
        <taxon>Gammaproteobacteria</taxon>
        <taxon>Enterobacterales</taxon>
        <taxon>Yersiniaceae</taxon>
        <taxon>Serratia</taxon>
    </lineage>
</organism>
<name>A0A515CWT9_SERLI</name>
<proteinExistence type="inferred from homology"/>
<comment type="function">
    <text evidence="1">Possible endonuclease which induces a single-strand cut and initiates DNA replication.</text>
</comment>
<dbReference type="RefSeq" id="WP_142815431.1">
    <property type="nucleotide sequence ID" value="NZ_CP033893.1"/>
</dbReference>
<evidence type="ECO:0000256" key="7">
    <source>
        <dbReference type="SAM" id="MobiDB-lite"/>
    </source>
</evidence>
<dbReference type="GO" id="GO:0004519">
    <property type="term" value="F:endonuclease activity"/>
    <property type="evidence" value="ECO:0007669"/>
    <property type="project" value="UniProtKB-KW"/>
</dbReference>
<dbReference type="InterPro" id="IPR008766">
    <property type="entry name" value="Replication_gene_A-like"/>
</dbReference>
<dbReference type="GO" id="GO:0016787">
    <property type="term" value="F:hydrolase activity"/>
    <property type="evidence" value="ECO:0007669"/>
    <property type="project" value="UniProtKB-KW"/>
</dbReference>
<dbReference type="AlphaFoldDB" id="A0A515CWT9"/>
<accession>A0A515CWT9</accession>
<keyword evidence="4" id="KW-0540">Nuclease</keyword>
<evidence type="ECO:0000259" key="8">
    <source>
        <dbReference type="Pfam" id="PF05840"/>
    </source>
</evidence>
<comment type="similarity">
    <text evidence="2">Belongs to the phage GPA family.</text>
</comment>
<dbReference type="EMBL" id="CP033893">
    <property type="protein sequence ID" value="QDL32619.1"/>
    <property type="molecule type" value="Genomic_DNA"/>
</dbReference>
<evidence type="ECO:0000256" key="6">
    <source>
        <dbReference type="ARBA" id="ARBA00022801"/>
    </source>
</evidence>
<evidence type="ECO:0000256" key="3">
    <source>
        <dbReference type="ARBA" id="ARBA00022705"/>
    </source>
</evidence>
<evidence type="ECO:0000256" key="4">
    <source>
        <dbReference type="ARBA" id="ARBA00022722"/>
    </source>
</evidence>
<evidence type="ECO:0000256" key="5">
    <source>
        <dbReference type="ARBA" id="ARBA00022759"/>
    </source>
</evidence>
<evidence type="ECO:0000313" key="10">
    <source>
        <dbReference type="Proteomes" id="UP000317572"/>
    </source>
</evidence>
<evidence type="ECO:0000256" key="1">
    <source>
        <dbReference type="ARBA" id="ARBA00003293"/>
    </source>
</evidence>
<dbReference type="Proteomes" id="UP000317572">
    <property type="component" value="Chromosome"/>
</dbReference>
<feature type="region of interest" description="Disordered" evidence="7">
    <location>
        <begin position="1"/>
        <end position="21"/>
    </location>
</feature>
<feature type="domain" description="Replication gene A protein-like" evidence="8">
    <location>
        <begin position="141"/>
        <end position="457"/>
    </location>
</feature>
<keyword evidence="3" id="KW-0235">DNA replication</keyword>
<keyword evidence="5 9" id="KW-0255">Endonuclease</keyword>
<evidence type="ECO:0000256" key="2">
    <source>
        <dbReference type="ARBA" id="ARBA00009260"/>
    </source>
</evidence>
<evidence type="ECO:0000313" key="9">
    <source>
        <dbReference type="EMBL" id="QDL32619.1"/>
    </source>
</evidence>
<reference evidence="9 10" key="1">
    <citation type="submission" date="2018-11" db="EMBL/GenBank/DDBJ databases">
        <title>The first complete genome of Serratia liquefaciens isolated from metalophyte plant revel distinctness adaptive mechanisms in an extreme habitat.</title>
        <authorList>
            <person name="Caneschi W.L."/>
            <person name="Sanchez A.B."/>
            <person name="Felestrino E.B."/>
            <person name="Assis R.A.B."/>
            <person name="Lemes C.G.C."/>
            <person name="Cordeiro I.F."/>
            <person name="Fonseca N.P."/>
            <person name="Villa M."/>
            <person name="Vieira I.T."/>
            <person name="Moraes L.A."/>
            <person name="Kamino L.H.Y."/>
            <person name="do Carmo F."/>
            <person name="Garcia C.M."/>
            <person name="Almeida N.F."/>
            <person name="Silva R.S."/>
            <person name="Ferro J.A."/>
            <person name="Ferro M.I.T."/>
            <person name="Varani A.M."/>
            <person name="Ferreira R.M."/>
            <person name="dos Santos V.L."/>
            <person name="Silva U.C."/>
            <person name="Setubal J.C."/>
            <person name="Moreira L.M."/>
        </authorList>
    </citation>
    <scope>NUCLEOTIDE SEQUENCE [LARGE SCALE GENOMIC DNA]</scope>
    <source>
        <strain evidence="9 10">FG3</strain>
    </source>
</reference>
<gene>
    <name evidence="9" type="ORF">EGO53_12820</name>
</gene>